<organism evidence="12 13">
    <name type="scientific">Austrofundulus limnaeus</name>
    <name type="common">Annual killifish</name>
    <dbReference type="NCBI Taxonomy" id="52670"/>
    <lineage>
        <taxon>Eukaryota</taxon>
        <taxon>Metazoa</taxon>
        <taxon>Chordata</taxon>
        <taxon>Craniata</taxon>
        <taxon>Vertebrata</taxon>
        <taxon>Euteleostomi</taxon>
        <taxon>Actinopterygii</taxon>
        <taxon>Neopterygii</taxon>
        <taxon>Teleostei</taxon>
        <taxon>Neoteleostei</taxon>
        <taxon>Acanthomorphata</taxon>
        <taxon>Ovalentaria</taxon>
        <taxon>Atherinomorphae</taxon>
        <taxon>Cyprinodontiformes</taxon>
        <taxon>Rivulidae</taxon>
        <taxon>Austrofundulus</taxon>
    </lineage>
</organism>
<feature type="region of interest" description="Disordered" evidence="9">
    <location>
        <begin position="768"/>
        <end position="842"/>
    </location>
</feature>
<dbReference type="RefSeq" id="XP_013862756.1">
    <property type="nucleotide sequence ID" value="XM_014007302.1"/>
</dbReference>
<dbReference type="GO" id="GO:0030154">
    <property type="term" value="P:cell differentiation"/>
    <property type="evidence" value="ECO:0007669"/>
    <property type="project" value="UniProtKB-KW"/>
</dbReference>
<dbReference type="GO" id="GO:0005737">
    <property type="term" value="C:cytoplasm"/>
    <property type="evidence" value="ECO:0007669"/>
    <property type="project" value="UniProtKB-SubCell"/>
</dbReference>
<keyword evidence="7" id="KW-0221">Differentiation</keyword>
<evidence type="ECO:0000313" key="12">
    <source>
        <dbReference type="Proteomes" id="UP000192220"/>
    </source>
</evidence>
<dbReference type="GeneID" id="106516785"/>
<dbReference type="PROSITE" id="PS50304">
    <property type="entry name" value="TUDOR"/>
    <property type="match status" value="1"/>
</dbReference>
<dbReference type="InterPro" id="IPR050621">
    <property type="entry name" value="Tudor_domain_containing"/>
</dbReference>
<keyword evidence="5" id="KW-0963">Cytoplasm</keyword>
<evidence type="ECO:0000313" key="14">
    <source>
        <dbReference type="RefSeq" id="XP_013862756.1"/>
    </source>
</evidence>
<dbReference type="Pfam" id="PF00567">
    <property type="entry name" value="TUDOR"/>
    <property type="match status" value="1"/>
</dbReference>
<comment type="subcellular location">
    <subcellularLocation>
        <location evidence="1">Cytoplasm</location>
    </subcellularLocation>
</comment>
<feature type="domain" description="HTH OST-type" evidence="11">
    <location>
        <begin position="317"/>
        <end position="393"/>
    </location>
</feature>
<dbReference type="RefSeq" id="XP_013862755.1">
    <property type="nucleotide sequence ID" value="XM_014007301.1"/>
</dbReference>
<dbReference type="InterPro" id="IPR002999">
    <property type="entry name" value="Tudor"/>
</dbReference>
<keyword evidence="12" id="KW-1185">Reference proteome</keyword>
<evidence type="ECO:0000259" key="10">
    <source>
        <dbReference type="PROSITE" id="PS50304"/>
    </source>
</evidence>
<comment type="similarity">
    <text evidence="2">Belongs to the TDRD5 family.</text>
</comment>
<dbReference type="GO" id="GO:0007283">
    <property type="term" value="P:spermatogenesis"/>
    <property type="evidence" value="ECO:0007669"/>
    <property type="project" value="UniProtKB-KW"/>
</dbReference>
<feature type="region of interest" description="Disordered" evidence="9">
    <location>
        <begin position="226"/>
        <end position="245"/>
    </location>
</feature>
<reference evidence="13 14" key="1">
    <citation type="submission" date="2025-04" db="UniProtKB">
        <authorList>
            <consortium name="RefSeq"/>
        </authorList>
    </citation>
    <scope>IDENTIFICATION</scope>
    <source>
        <strain evidence="13 14">Quisiro</strain>
        <tissue evidence="13 14">Liver</tissue>
    </source>
</reference>
<evidence type="ECO:0000256" key="6">
    <source>
        <dbReference type="ARBA" id="ARBA00022737"/>
    </source>
</evidence>
<feature type="domain" description="HTH OST-type" evidence="11">
    <location>
        <begin position="128"/>
        <end position="204"/>
    </location>
</feature>
<accession>A0A2I4B4U7</accession>
<feature type="domain" description="Tudor" evidence="10">
    <location>
        <begin position="543"/>
        <end position="601"/>
    </location>
</feature>
<dbReference type="Gene3D" id="2.30.30.140">
    <property type="match status" value="1"/>
</dbReference>
<evidence type="ECO:0000256" key="9">
    <source>
        <dbReference type="SAM" id="MobiDB-lite"/>
    </source>
</evidence>
<protein>
    <recommendedName>
        <fullName evidence="3">Tudor domain-containing protein 5</fullName>
    </recommendedName>
</protein>
<dbReference type="Pfam" id="PF12872">
    <property type="entry name" value="OST-HTH"/>
    <property type="match status" value="3"/>
</dbReference>
<dbReference type="PROSITE" id="PS51644">
    <property type="entry name" value="HTH_OST"/>
    <property type="match status" value="3"/>
</dbReference>
<gene>
    <name evidence="13 14" type="primary">tdrd5</name>
</gene>
<evidence type="ECO:0000313" key="13">
    <source>
        <dbReference type="RefSeq" id="XP_013862755.1"/>
    </source>
</evidence>
<feature type="compositionally biased region" description="Polar residues" evidence="9">
    <location>
        <begin position="228"/>
        <end position="237"/>
    </location>
</feature>
<dbReference type="PANTHER" id="PTHR22948">
    <property type="entry name" value="TUDOR DOMAIN CONTAINING PROTEIN"/>
    <property type="match status" value="1"/>
</dbReference>
<dbReference type="Gene3D" id="3.30.420.610">
    <property type="entry name" value="LOTUS domain-like"/>
    <property type="match status" value="3"/>
</dbReference>
<evidence type="ECO:0000256" key="5">
    <source>
        <dbReference type="ARBA" id="ARBA00022490"/>
    </source>
</evidence>
<evidence type="ECO:0000256" key="4">
    <source>
        <dbReference type="ARBA" id="ARBA00022473"/>
    </source>
</evidence>
<proteinExistence type="inferred from homology"/>
<dbReference type="AlphaFoldDB" id="A0A2I4B4U7"/>
<dbReference type="Gene3D" id="2.40.50.90">
    <property type="match status" value="1"/>
</dbReference>
<dbReference type="InterPro" id="IPR041966">
    <property type="entry name" value="LOTUS-like"/>
</dbReference>
<feature type="domain" description="HTH OST-type" evidence="11">
    <location>
        <begin position="6"/>
        <end position="79"/>
    </location>
</feature>
<evidence type="ECO:0000256" key="8">
    <source>
        <dbReference type="ARBA" id="ARBA00022871"/>
    </source>
</evidence>
<feature type="compositionally biased region" description="Basic and acidic residues" evidence="9">
    <location>
        <begin position="399"/>
        <end position="414"/>
    </location>
</feature>
<dbReference type="STRING" id="52670.A0A2I4B4U7"/>
<evidence type="ECO:0000256" key="2">
    <source>
        <dbReference type="ARBA" id="ARBA00010384"/>
    </source>
</evidence>
<keyword evidence="6" id="KW-0677">Repeat</keyword>
<sequence>MSQEDILAKLKKDVCSLLLSSKLGLDPEQLRQDYFNMLGHPMPLKVLGFRNIMDMVKEMPDVVSVHYGPDGSPCLRAVSNEKTRNIEELVAKQRVSKADRIKKQRFKHFSPRYCYGFTPVIIPRRGHAPPALPAHLRMQLRLMLCQGPVRLADLELCYLRSFGYPLRVHDYGFYSTVEMLVAASDMILIQQSRLGSLLALREHMMPRPLIRPANLIRKTEPMKPAFLPTNSQVSSSEPTKRSGEVLVKESPVIQPSETSLNPVQQEPNVSSKLETHEKFHETKPVACQEDEHLEKLIHKLEEELRQQILENGVAGTINPELKDKLRKVVGQSSDGLSVHDLPTEYKKLFGEDLPYSESGFVSVTELIDALSDMFHLEAAEGDSGHDWIIRNKQDCDVRHSDTKETAASNDDGKMPAKNSYFSSDVSPWEGKQGGTDGDEGEMETTITCRTQEMVSELYTTVEAHCRSVIPLDALKNQRLRSPKRRGARELVEVLVEQVKSPGSFYISFSESKEVQAMENLMFEMRRCYTCPEVSKWYRLPQPYIRVGQVCCVSPEGMWFYRVVIHRILNPTQVEVYYADFGDITVVQSDSLKFLKSSYSILPAQAVPSALAGIKPTSVNWTPEATASFQKLCSNRTLVGALDCYAADVLQLYLCDTHTDQDIYAHSVLINQGHGVACSPAASAALCVQVTPVSLYFGEDLADLPEVDEKLILPLDFSEPSKESALIEEEEPPGLELIEEREVNAPFQGMNANPFITLADKQTLSCGEQIKASTSSASTPLAPPDLIQARKTPPLCKEEPKKSEIMSPPPAPSSSDPTSCCPQEDAQPTGENDDSSLRPSSILKLLSLHTPHLGQIQDSSEGPPVSSLYLRKPSIIFPVFGAR</sequence>
<evidence type="ECO:0000259" key="11">
    <source>
        <dbReference type="PROSITE" id="PS51644"/>
    </source>
</evidence>
<feature type="region of interest" description="Disordered" evidence="9">
    <location>
        <begin position="399"/>
        <end position="441"/>
    </location>
</feature>
<dbReference type="InterPro" id="IPR025605">
    <property type="entry name" value="OST-HTH/LOTUS_dom"/>
</dbReference>
<dbReference type="PANTHER" id="PTHR22948:SF19">
    <property type="entry name" value="TUDOR DOMAIN-CONTAINING PROTEIN 5"/>
    <property type="match status" value="1"/>
</dbReference>
<dbReference type="InterPro" id="IPR035437">
    <property type="entry name" value="SNase_OB-fold_sf"/>
</dbReference>
<evidence type="ECO:0000256" key="7">
    <source>
        <dbReference type="ARBA" id="ARBA00022782"/>
    </source>
</evidence>
<dbReference type="Proteomes" id="UP000192220">
    <property type="component" value="Unplaced"/>
</dbReference>
<evidence type="ECO:0000256" key="1">
    <source>
        <dbReference type="ARBA" id="ARBA00004496"/>
    </source>
</evidence>
<evidence type="ECO:0000256" key="3">
    <source>
        <dbReference type="ARBA" id="ARBA00013420"/>
    </source>
</evidence>
<name>A0A2I4B4U7_AUSLI</name>
<dbReference type="OrthoDB" id="10052065at2759"/>
<keyword evidence="4" id="KW-0217">Developmental protein</keyword>
<dbReference type="CTD" id="163589"/>
<dbReference type="SUPFAM" id="SSF63748">
    <property type="entry name" value="Tudor/PWWP/MBT"/>
    <property type="match status" value="1"/>
</dbReference>
<dbReference type="KEGG" id="alim:106516785"/>
<keyword evidence="8" id="KW-0744">Spermatogenesis</keyword>